<dbReference type="AlphaFoldDB" id="K1JFZ0"/>
<proteinExistence type="predicted"/>
<dbReference type="EMBL" id="ADMG01000040">
    <property type="protein sequence ID" value="EKB30525.1"/>
    <property type="molecule type" value="Genomic_DNA"/>
</dbReference>
<dbReference type="Pfam" id="PF24621">
    <property type="entry name" value="DHQS_C"/>
    <property type="match status" value="1"/>
</dbReference>
<gene>
    <name evidence="2" type="ORF">HMPREF9465_01869</name>
</gene>
<dbReference type="PATRIC" id="fig|742823.3.peg.1863"/>
<evidence type="ECO:0000259" key="1">
    <source>
        <dbReference type="Pfam" id="PF24621"/>
    </source>
</evidence>
<protein>
    <recommendedName>
        <fullName evidence="1">3-dehydroquinate synthase C-terminal domain-containing protein</fullName>
    </recommendedName>
</protein>
<dbReference type="Proteomes" id="UP000005835">
    <property type="component" value="Unassembled WGS sequence"/>
</dbReference>
<dbReference type="STRING" id="742823.HMPREF9465_01869"/>
<reference evidence="2 3" key="1">
    <citation type="submission" date="2012-05" db="EMBL/GenBank/DDBJ databases">
        <title>The Genome Sequence of Sutterella wadsworthensis 2_1_59BFAA.</title>
        <authorList>
            <consortium name="The Broad Institute Genome Sequencing Platform"/>
            <person name="Earl A."/>
            <person name="Ward D."/>
            <person name="Feldgarden M."/>
            <person name="Gevers D."/>
            <person name="Daigneault M."/>
            <person name="Strauss J."/>
            <person name="Allen-Vercoe E."/>
            <person name="Walker B."/>
            <person name="Young S.K."/>
            <person name="Zeng Q."/>
            <person name="Gargeya S."/>
            <person name="Fitzgerald M."/>
            <person name="Haas B."/>
            <person name="Abouelleil A."/>
            <person name="Alvarado L."/>
            <person name="Arachchi H.M."/>
            <person name="Berlin A.M."/>
            <person name="Chapman S.B."/>
            <person name="Goldberg J."/>
            <person name="Griggs A."/>
            <person name="Gujja S."/>
            <person name="Hansen M."/>
            <person name="Howarth C."/>
            <person name="Imamovic A."/>
            <person name="Larimer J."/>
            <person name="McCowen C."/>
            <person name="Montmayeur A."/>
            <person name="Murphy C."/>
            <person name="Neiman D."/>
            <person name="Pearson M."/>
            <person name="Priest M."/>
            <person name="Roberts A."/>
            <person name="Saif S."/>
            <person name="Shea T."/>
            <person name="Sisk P."/>
            <person name="Sykes S."/>
            <person name="Wortman J."/>
            <person name="Nusbaum C."/>
            <person name="Birren B."/>
        </authorList>
    </citation>
    <scope>NUCLEOTIDE SEQUENCE [LARGE SCALE GENOMIC DNA]</scope>
    <source>
        <strain evidence="2 3">2_1_59BFAA</strain>
    </source>
</reference>
<evidence type="ECO:0000313" key="3">
    <source>
        <dbReference type="Proteomes" id="UP000005835"/>
    </source>
</evidence>
<sequence>MTDYGVTHGRAVGIGMAVIFRGCVRAGLCDPQALPVLEHLLEKFGLTGLCPYDAEALLEAARSDKKSAGSAITLILPEAFGRCRTERTFFEKLRDLIQLGLNP</sequence>
<accession>K1JFZ0</accession>
<dbReference type="SUPFAM" id="SSF56796">
    <property type="entry name" value="Dehydroquinate synthase-like"/>
    <property type="match status" value="1"/>
</dbReference>
<dbReference type="Gene3D" id="1.20.1090.10">
    <property type="entry name" value="Dehydroquinate synthase-like - alpha domain"/>
    <property type="match status" value="1"/>
</dbReference>
<keyword evidence="3" id="KW-1185">Reference proteome</keyword>
<evidence type="ECO:0000313" key="2">
    <source>
        <dbReference type="EMBL" id="EKB30525.1"/>
    </source>
</evidence>
<name>K1JFZ0_9BURK</name>
<dbReference type="HOGENOM" id="CLU_2262411_0_0_4"/>
<dbReference type="InterPro" id="IPR056179">
    <property type="entry name" value="DHQS_C"/>
</dbReference>
<organism evidence="2 3">
    <name type="scientific">Sutterella wadsworthensis 2_1_59BFAA</name>
    <dbReference type="NCBI Taxonomy" id="742823"/>
    <lineage>
        <taxon>Bacteria</taxon>
        <taxon>Pseudomonadati</taxon>
        <taxon>Pseudomonadota</taxon>
        <taxon>Betaproteobacteria</taxon>
        <taxon>Burkholderiales</taxon>
        <taxon>Sutterellaceae</taxon>
        <taxon>Sutterella</taxon>
    </lineage>
</organism>
<comment type="caution">
    <text evidence="2">The sequence shown here is derived from an EMBL/GenBank/DDBJ whole genome shotgun (WGS) entry which is preliminary data.</text>
</comment>
<feature type="domain" description="3-dehydroquinate synthase C-terminal" evidence="1">
    <location>
        <begin position="2"/>
        <end position="67"/>
    </location>
</feature>